<evidence type="ECO:0000259" key="11">
    <source>
        <dbReference type="Pfam" id="PF25988"/>
    </source>
</evidence>
<keyword evidence="5 9" id="KW-0997">Cell inner membrane</keyword>
<comment type="similarity">
    <text evidence="2 9">Belongs to the membrane fusion protein (MFP) (TC 8.A.1) family.</text>
</comment>
<proteinExistence type="inferred from homology"/>
<dbReference type="Pfam" id="PF25988">
    <property type="entry name" value="HH_CyaD"/>
    <property type="match status" value="1"/>
</dbReference>
<evidence type="ECO:0000313" key="14">
    <source>
        <dbReference type="Proteomes" id="UP001606134"/>
    </source>
</evidence>
<keyword evidence="8 9" id="KW-0472">Membrane</keyword>
<evidence type="ECO:0000256" key="7">
    <source>
        <dbReference type="ARBA" id="ARBA00022989"/>
    </source>
</evidence>
<dbReference type="PANTHER" id="PTHR30386">
    <property type="entry name" value="MEMBRANE FUSION SUBUNIT OF EMRAB-TOLC MULTIDRUG EFFLUX PUMP"/>
    <property type="match status" value="1"/>
</dbReference>
<keyword evidence="14" id="KW-1185">Reference proteome</keyword>
<dbReference type="NCBIfam" id="TIGR01843">
    <property type="entry name" value="type_I_hlyD"/>
    <property type="match status" value="1"/>
</dbReference>
<keyword evidence="7 9" id="KW-1133">Transmembrane helix</keyword>
<gene>
    <name evidence="13" type="ORF">ACG04R_25470</name>
</gene>
<evidence type="ECO:0000256" key="5">
    <source>
        <dbReference type="ARBA" id="ARBA00022519"/>
    </source>
</evidence>
<protein>
    <recommendedName>
        <fullName evidence="9">Membrane fusion protein (MFP) family protein</fullName>
    </recommendedName>
</protein>
<evidence type="ECO:0000259" key="12">
    <source>
        <dbReference type="Pfam" id="PF26002"/>
    </source>
</evidence>
<feature type="domain" description="AprE-like beta-barrel" evidence="12">
    <location>
        <begin position="377"/>
        <end position="464"/>
    </location>
</feature>
<accession>A0ABW7HJF0</accession>
<feature type="domain" description="CyaD-like alpha-helical hairpin" evidence="11">
    <location>
        <begin position="140"/>
        <end position="336"/>
    </location>
</feature>
<feature type="transmembrane region" description="Helical" evidence="9">
    <location>
        <begin position="72"/>
        <end position="92"/>
    </location>
</feature>
<evidence type="ECO:0000256" key="2">
    <source>
        <dbReference type="ARBA" id="ARBA00009477"/>
    </source>
</evidence>
<dbReference type="Gene3D" id="2.40.50.100">
    <property type="match status" value="1"/>
</dbReference>
<dbReference type="Gene3D" id="2.40.30.170">
    <property type="match status" value="1"/>
</dbReference>
<keyword evidence="10" id="KW-0175">Coiled coil</keyword>
<name>A0ABW7HJF0_9BURK</name>
<sequence>MNATTAPIKPEVADTPRYPLLDLLGRYRAVFKAAWDRRDELAGPKRMLDEQAFLPAAISLQETPPHPAPRRAIIAICALFTIALLWACIGQIDIVSIAQGRIVVSQRSKTIQPLDTSVVKAIHVKDGDRVKVGDLLIELDSTLTSADSARVSEERSASTAEALRSQALLTALSKDSTPAVDQGIFAGLSASDRANVEIQLQSEWADISAKLMRYAAELARRKAEIATAEQLVAKLQTTLPLAQQREKDFKSLTDQGFVAHHAGQDRTRERIELERDLATSQARLEEAKASLLEAEQGLNAYRAETLRALKDRESQAGLKSRQLAMEGTKADKRNELTRLVAPVAGTVQQLAIHTAGGVVTPAQVLLVLVPDDGAVTAEVVLENKDIGFVKAGQVATIKLETFPYTRYGMVEAKVESITADAVQDEKRGAIFPAILVLKKPSIEVEGKQIKLVPGMNLTAEIKTGTRSAIDYILSPFKKHAHESFVER</sequence>
<evidence type="ECO:0000256" key="1">
    <source>
        <dbReference type="ARBA" id="ARBA00004377"/>
    </source>
</evidence>
<evidence type="ECO:0000313" key="13">
    <source>
        <dbReference type="EMBL" id="MFG6490052.1"/>
    </source>
</evidence>
<dbReference type="InterPro" id="IPR059040">
    <property type="entry name" value="HH_CyaD-like"/>
</dbReference>
<dbReference type="PRINTS" id="PR01490">
    <property type="entry name" value="RTXTOXIND"/>
</dbReference>
<evidence type="ECO:0000256" key="4">
    <source>
        <dbReference type="ARBA" id="ARBA00022475"/>
    </source>
</evidence>
<keyword evidence="6 9" id="KW-0812">Transmembrane</keyword>
<evidence type="ECO:0000256" key="9">
    <source>
        <dbReference type="RuleBase" id="RU365093"/>
    </source>
</evidence>
<dbReference type="RefSeq" id="WP_394416759.1">
    <property type="nucleotide sequence ID" value="NZ_JBIGIC010000017.1"/>
</dbReference>
<evidence type="ECO:0000256" key="8">
    <source>
        <dbReference type="ARBA" id="ARBA00023136"/>
    </source>
</evidence>
<evidence type="ECO:0000256" key="3">
    <source>
        <dbReference type="ARBA" id="ARBA00022448"/>
    </source>
</evidence>
<dbReference type="PANTHER" id="PTHR30386:SF27">
    <property type="entry name" value="MEMBRANE FUSION PROTEIN (MFP) FAMILY PROTEIN"/>
    <property type="match status" value="1"/>
</dbReference>
<keyword evidence="4 9" id="KW-1003">Cell membrane</keyword>
<dbReference type="InterPro" id="IPR050739">
    <property type="entry name" value="MFP"/>
</dbReference>
<dbReference type="Proteomes" id="UP001606134">
    <property type="component" value="Unassembled WGS sequence"/>
</dbReference>
<dbReference type="InterPro" id="IPR010129">
    <property type="entry name" value="T1SS_HlyD"/>
</dbReference>
<dbReference type="InterPro" id="IPR058982">
    <property type="entry name" value="Beta-barrel_AprE"/>
</dbReference>
<comment type="subcellular location">
    <subcellularLocation>
        <location evidence="1 9">Cell inner membrane</location>
        <topology evidence="1 9">Single-pass membrane protein</topology>
    </subcellularLocation>
</comment>
<dbReference type="Pfam" id="PF26002">
    <property type="entry name" value="Beta-barrel_AprE"/>
    <property type="match status" value="1"/>
</dbReference>
<feature type="coiled-coil region" evidence="10">
    <location>
        <begin position="270"/>
        <end position="304"/>
    </location>
</feature>
<organism evidence="13 14">
    <name type="scientific">Pelomonas candidula</name>
    <dbReference type="NCBI Taxonomy" id="3299025"/>
    <lineage>
        <taxon>Bacteria</taxon>
        <taxon>Pseudomonadati</taxon>
        <taxon>Pseudomonadota</taxon>
        <taxon>Betaproteobacteria</taxon>
        <taxon>Burkholderiales</taxon>
        <taxon>Sphaerotilaceae</taxon>
        <taxon>Roseateles</taxon>
    </lineage>
</organism>
<keyword evidence="3 9" id="KW-0813">Transport</keyword>
<dbReference type="EMBL" id="JBIGIC010000017">
    <property type="protein sequence ID" value="MFG6490052.1"/>
    <property type="molecule type" value="Genomic_DNA"/>
</dbReference>
<comment type="caution">
    <text evidence="13">The sequence shown here is derived from an EMBL/GenBank/DDBJ whole genome shotgun (WGS) entry which is preliminary data.</text>
</comment>
<reference evidence="13 14" key="1">
    <citation type="submission" date="2024-08" db="EMBL/GenBank/DDBJ databases">
        <authorList>
            <person name="Lu H."/>
        </authorList>
    </citation>
    <scope>NUCLEOTIDE SEQUENCE [LARGE SCALE GENOMIC DNA]</scope>
    <source>
        <strain evidence="13 14">BYS78W</strain>
    </source>
</reference>
<evidence type="ECO:0000256" key="10">
    <source>
        <dbReference type="SAM" id="Coils"/>
    </source>
</evidence>
<evidence type="ECO:0000256" key="6">
    <source>
        <dbReference type="ARBA" id="ARBA00022692"/>
    </source>
</evidence>